<dbReference type="PANTHER" id="PTHR15398:SF4">
    <property type="entry name" value="BROMODOMAIN-CONTAINING PROTEIN 8 ISOFORM X1"/>
    <property type="match status" value="1"/>
</dbReference>
<organism evidence="6">
    <name type="scientific">Rhipicephalus microplus</name>
    <name type="common">Cattle tick</name>
    <name type="synonym">Boophilus microplus</name>
    <dbReference type="NCBI Taxonomy" id="6941"/>
    <lineage>
        <taxon>Eukaryota</taxon>
        <taxon>Metazoa</taxon>
        <taxon>Ecdysozoa</taxon>
        <taxon>Arthropoda</taxon>
        <taxon>Chelicerata</taxon>
        <taxon>Arachnida</taxon>
        <taxon>Acari</taxon>
        <taxon>Parasitiformes</taxon>
        <taxon>Ixodida</taxon>
        <taxon>Ixodoidea</taxon>
        <taxon>Ixodidae</taxon>
        <taxon>Rhipicephalinae</taxon>
        <taxon>Rhipicephalus</taxon>
        <taxon>Boophilus</taxon>
    </lineage>
</organism>
<dbReference type="PRINTS" id="PR00503">
    <property type="entry name" value="BROMODOMAIN"/>
</dbReference>
<keyword evidence="3" id="KW-0175">Coiled coil</keyword>
<dbReference type="OrthoDB" id="1742084at2759"/>
<dbReference type="EMBL" id="GHWJ01003786">
    <property type="protein sequence ID" value="NOV36523.1"/>
    <property type="molecule type" value="Transcribed_RNA"/>
</dbReference>
<feature type="compositionally biased region" description="Basic and acidic residues" evidence="4">
    <location>
        <begin position="640"/>
        <end position="667"/>
    </location>
</feature>
<dbReference type="AlphaFoldDB" id="A0A6M2CSE2"/>
<evidence type="ECO:0000313" key="6">
    <source>
        <dbReference type="EMBL" id="NOV36523.1"/>
    </source>
</evidence>
<reference evidence="6" key="1">
    <citation type="submission" date="2019-09" db="EMBL/GenBank/DDBJ databases">
        <title>Organ-specific transcriptomic study of the physiology of the cattle tick, Rhipicephalus microplus.</title>
        <authorList>
            <person name="Tirloni L."/>
            <person name="Braz G."/>
            <person name="Gandara A.C.P."/>
            <person name="Sabadin G.A."/>
            <person name="da Silva R.M."/>
            <person name="Guizzo M.G."/>
            <person name="Machado J.A."/>
            <person name="Costa E.P."/>
            <person name="Gomes H.F."/>
            <person name="Moraes J."/>
            <person name="Mota M.B.S."/>
            <person name="Mesquita R.D."/>
            <person name="Alvarenga P.H."/>
            <person name="Alves F."/>
            <person name="Seixas A."/>
            <person name="da Fonseca R.N."/>
            <person name="Fogaca A."/>
            <person name="Logullo C."/>
            <person name="Tanaka A."/>
            <person name="Daffre S."/>
            <person name="Termignoni C."/>
            <person name="Vaz I.S.Jr."/>
            <person name="Oliveira P.L."/>
            <person name="Ribeiro J.M."/>
        </authorList>
    </citation>
    <scope>NUCLEOTIDE SEQUENCE</scope>
    <source>
        <strain evidence="6">Porto Alegre</strain>
    </source>
</reference>
<dbReference type="Pfam" id="PF00439">
    <property type="entry name" value="Bromodomain"/>
    <property type="match status" value="1"/>
</dbReference>
<feature type="coiled-coil region" evidence="3">
    <location>
        <begin position="95"/>
        <end position="122"/>
    </location>
</feature>
<feature type="region of interest" description="Disordered" evidence="4">
    <location>
        <begin position="629"/>
        <end position="854"/>
    </location>
</feature>
<proteinExistence type="predicted"/>
<dbReference type="InterPro" id="IPR036427">
    <property type="entry name" value="Bromodomain-like_sf"/>
</dbReference>
<dbReference type="SMART" id="SM00297">
    <property type="entry name" value="BROMO"/>
    <property type="match status" value="1"/>
</dbReference>
<dbReference type="SUPFAM" id="SSF47370">
    <property type="entry name" value="Bromodomain"/>
    <property type="match status" value="1"/>
</dbReference>
<keyword evidence="1 2" id="KW-0103">Bromodomain</keyword>
<feature type="compositionally biased region" description="Polar residues" evidence="4">
    <location>
        <begin position="176"/>
        <end position="197"/>
    </location>
</feature>
<feature type="compositionally biased region" description="Basic and acidic residues" evidence="4">
    <location>
        <begin position="775"/>
        <end position="801"/>
    </location>
</feature>
<accession>A0A6M2CSE2</accession>
<protein>
    <submittedName>
        <fullName evidence="6">Putative bromodomain-containing protein</fullName>
    </submittedName>
</protein>
<dbReference type="GO" id="GO:0035267">
    <property type="term" value="C:NuA4 histone acetyltransferase complex"/>
    <property type="evidence" value="ECO:0007669"/>
    <property type="project" value="TreeGrafter"/>
</dbReference>
<feature type="domain" description="Bromo" evidence="5">
    <location>
        <begin position="877"/>
        <end position="947"/>
    </location>
</feature>
<dbReference type="Gene3D" id="1.20.920.10">
    <property type="entry name" value="Bromodomain-like"/>
    <property type="match status" value="1"/>
</dbReference>
<dbReference type="PANTHER" id="PTHR15398">
    <property type="entry name" value="BROMODOMAIN-CONTAINING PROTEIN 8"/>
    <property type="match status" value="1"/>
</dbReference>
<dbReference type="CDD" id="cd05507">
    <property type="entry name" value="Bromo_brd8_like"/>
    <property type="match status" value="1"/>
</dbReference>
<dbReference type="PROSITE" id="PS50014">
    <property type="entry name" value="BROMODOMAIN_2"/>
    <property type="match status" value="1"/>
</dbReference>
<dbReference type="InterPro" id="IPR001487">
    <property type="entry name" value="Bromodomain"/>
</dbReference>
<evidence type="ECO:0000256" key="1">
    <source>
        <dbReference type="ARBA" id="ARBA00023117"/>
    </source>
</evidence>
<name>A0A6M2CSE2_RHIMP</name>
<evidence type="ECO:0000256" key="4">
    <source>
        <dbReference type="SAM" id="MobiDB-lite"/>
    </source>
</evidence>
<feature type="region of interest" description="Disordered" evidence="4">
    <location>
        <begin position="175"/>
        <end position="205"/>
    </location>
</feature>
<evidence type="ECO:0000256" key="3">
    <source>
        <dbReference type="SAM" id="Coils"/>
    </source>
</evidence>
<dbReference type="InterPro" id="IPR037966">
    <property type="entry name" value="Brd8_Bromo_dom"/>
</dbReference>
<dbReference type="VEuPathDB" id="VectorBase:LOC119185020"/>
<evidence type="ECO:0000259" key="5">
    <source>
        <dbReference type="PROSITE" id="PS50014"/>
    </source>
</evidence>
<evidence type="ECO:0000256" key="2">
    <source>
        <dbReference type="PROSITE-ProRule" id="PRU00035"/>
    </source>
</evidence>
<sequence length="1002" mass="109420">MASLTNRHPKETATDTWSTRERLCLASSVLRSGDQNWVSVSRAIRPLGEANRPNDWFSQKNCALQYADLLKTVESPKRKRGDRGDLDTPGDLIVRNLTLERIEELKKLIEEEKQQHKQLQEDIQLILSGSVDDDLVKLLQDIEAEDVPGDTIDRELENLSDCELELEVLKADVQPPSCSKTVPSSSMQEMQRNSSQSEHSEPDSMVGSPICIEVEDPLTPQVQEIPEVERPCTPQPKVVSPLPHVTSCTPPTPPAVSTSLLTSLLKSPTPSSPVSSVTGLRSLTPFPVHQLKEQSSPRSHLTPSFFNQSAARQLATCTLSPCTSSTTVQRFSPTSTTADGVLRSSILQMSPHSATSSAPTLSKLLELPPSTPGGCLPSLPFLTTSPAVLSPVASQVTTFSPLESSNSIDTTSDDAKFTADDAKFTADGAKFTAEDAKFTADDARLTADDAKFTADDAKFTAGEAMLTADDARLPVGDVMLTSDAMLTADDARLTADDARLTADNARLTTDNASVPGLVLSPVKQTVEGMTTPLVSEPSETPCEVPVVETVESQPEPLPAPSLAPEEPMEIIEDVPEDVPPREMEAKVESKEEVLEEDVDRTVSPAEGEPVMETVASEEMVAEAVIEDSLSSSIIVDDDKESVQLEPEHGTCAEQETKPESEVNKEAVEAPVEEACLESGSKDKDDRDEKDDMDYQPAADESDSAKDAAKSDANNDEAPLESPDVLSKKDEQTSEDDLQEDPQLTAHEDDDDAEESKDAWAPGTVSSPSPGEETMYDTRSEDDGDDKLKDDKSSIDDARTKTPETPSGTEPDMKDDASQHMESGTEDGSGDLSKHLLGSVGDSVPNSPASVLQGEDSEVVRDYKVWKKAIMLVWRAAANHKFANVFLHPVTEEMAPGYHSIVHRPMDLLTIKKNIENGCIRTTLEFQRDMMLMFQNAIMYNNSDHDVFHMAIEMRKEVMRHIQDFLATQLMVQTTETKILRGRDGRERKVEYSLDDKEGEAFN</sequence>